<gene>
    <name evidence="6" type="ORF">GCM10008932_13940</name>
</gene>
<dbReference type="Pfam" id="PF13416">
    <property type="entry name" value="SBP_bac_8"/>
    <property type="match status" value="1"/>
</dbReference>
<dbReference type="PROSITE" id="PS01037">
    <property type="entry name" value="SBP_BACTERIAL_1"/>
    <property type="match status" value="1"/>
</dbReference>
<keyword evidence="7" id="KW-1185">Reference proteome</keyword>
<reference evidence="6 7" key="1">
    <citation type="journal article" date="2019" name="Int. J. Syst. Evol. Microbiol.">
        <title>The Global Catalogue of Microorganisms (GCM) 10K type strain sequencing project: providing services to taxonomists for standard genome sequencing and annotation.</title>
        <authorList>
            <consortium name="The Broad Institute Genomics Platform"/>
            <consortium name="The Broad Institute Genome Sequencing Center for Infectious Disease"/>
            <person name="Wu L."/>
            <person name="Ma J."/>
        </authorList>
    </citation>
    <scope>NUCLEOTIDE SEQUENCE [LARGE SCALE GENOMIC DNA]</scope>
    <source>
        <strain evidence="6 7">JCM 12662</strain>
    </source>
</reference>
<evidence type="ECO:0000256" key="4">
    <source>
        <dbReference type="ARBA" id="ARBA00022729"/>
    </source>
</evidence>
<dbReference type="EMBL" id="BAAACW010000087">
    <property type="protein sequence ID" value="GAA0362603.1"/>
    <property type="molecule type" value="Genomic_DNA"/>
</dbReference>
<dbReference type="PANTHER" id="PTHR43649">
    <property type="entry name" value="ARABINOSE-BINDING PROTEIN-RELATED"/>
    <property type="match status" value="1"/>
</dbReference>
<dbReference type="Proteomes" id="UP001501166">
    <property type="component" value="Unassembled WGS sequence"/>
</dbReference>
<evidence type="ECO:0000313" key="6">
    <source>
        <dbReference type="EMBL" id="GAA0362603.1"/>
    </source>
</evidence>
<keyword evidence="5" id="KW-0574">Periplasm</keyword>
<name>A0ABN0XFP8_9LACT</name>
<dbReference type="InterPro" id="IPR006059">
    <property type="entry name" value="SBP"/>
</dbReference>
<protein>
    <submittedName>
        <fullName evidence="6">ABC transporter substrate-binding protein</fullName>
    </submittedName>
</protein>
<evidence type="ECO:0000256" key="5">
    <source>
        <dbReference type="ARBA" id="ARBA00022764"/>
    </source>
</evidence>
<accession>A0ABN0XFP8</accession>
<keyword evidence="3" id="KW-0813">Transport</keyword>
<comment type="caution">
    <text evidence="6">The sequence shown here is derived from an EMBL/GenBank/DDBJ whole genome shotgun (WGS) entry which is preliminary data.</text>
</comment>
<evidence type="ECO:0000256" key="2">
    <source>
        <dbReference type="ARBA" id="ARBA00008520"/>
    </source>
</evidence>
<dbReference type="InterPro" id="IPR006061">
    <property type="entry name" value="SBP_1_CS"/>
</dbReference>
<organism evidence="6 7">
    <name type="scientific">Alkalibacterium iburiense</name>
    <dbReference type="NCBI Taxonomy" id="290589"/>
    <lineage>
        <taxon>Bacteria</taxon>
        <taxon>Bacillati</taxon>
        <taxon>Bacillota</taxon>
        <taxon>Bacilli</taxon>
        <taxon>Lactobacillales</taxon>
        <taxon>Carnobacteriaceae</taxon>
        <taxon>Alkalibacterium</taxon>
    </lineage>
</organism>
<dbReference type="PANTHER" id="PTHR43649:SF31">
    <property type="entry name" value="SN-GLYCEROL-3-PHOSPHATE-BINDING PERIPLASMIC PROTEIN UGPB"/>
    <property type="match status" value="1"/>
</dbReference>
<dbReference type="RefSeq" id="WP_343755077.1">
    <property type="nucleotide sequence ID" value="NZ_BAAACW010000087.1"/>
</dbReference>
<evidence type="ECO:0000256" key="1">
    <source>
        <dbReference type="ARBA" id="ARBA00004196"/>
    </source>
</evidence>
<dbReference type="CDD" id="cd14748">
    <property type="entry name" value="PBP2_UgpB"/>
    <property type="match status" value="1"/>
</dbReference>
<proteinExistence type="inferred from homology"/>
<keyword evidence="4" id="KW-0732">Signal</keyword>
<dbReference type="Gene3D" id="3.40.190.10">
    <property type="entry name" value="Periplasmic binding protein-like II"/>
    <property type="match status" value="2"/>
</dbReference>
<evidence type="ECO:0000313" key="7">
    <source>
        <dbReference type="Proteomes" id="UP001501166"/>
    </source>
</evidence>
<dbReference type="InterPro" id="IPR050490">
    <property type="entry name" value="Bact_solute-bd_prot1"/>
</dbReference>
<comment type="similarity">
    <text evidence="2">Belongs to the bacterial solute-binding protein 1 family.</text>
</comment>
<dbReference type="SUPFAM" id="SSF53850">
    <property type="entry name" value="Periplasmic binding protein-like II"/>
    <property type="match status" value="1"/>
</dbReference>
<evidence type="ECO:0000256" key="3">
    <source>
        <dbReference type="ARBA" id="ARBA00022448"/>
    </source>
</evidence>
<sequence length="363" mass="39579">MNEQGQGGYPELSQSIMGAGVSGDLPTMSQLTATDVPELASNELLVPLSDDFLTSNGFEQEAIDDIYDGFLTASVYDGERFAMPFSKSTRVMYYNQGILDEYDVELPTTWDEVEALGELMVENGDDRVAMGFENGFEMEFETMARQNGAGFIDGETLEVDINSPESVEALELIANMFDEGYARTAGEDGFFSGPFGRGESALYIGSSAGVAHVQPVADENGLDWGTAPIPTLNDTELTLFAGNDLALFHSASEEEQQGFVEYVNFLLQPENTAEWAMLSGYVPIRESALEDEDYLAFLEENPQQEAATTMLSYGMSSPTFLGYGEFRNALIDAMDDVAVSGMAPQDVLDNLQQEAESIIESNN</sequence>
<comment type="subcellular location">
    <subcellularLocation>
        <location evidence="1">Cell envelope</location>
    </subcellularLocation>
</comment>